<evidence type="ECO:0000256" key="4">
    <source>
        <dbReference type="ARBA" id="ARBA00022737"/>
    </source>
</evidence>
<dbReference type="EMBL" id="BIFH01000040">
    <property type="protein sequence ID" value="GCE00501.1"/>
    <property type="molecule type" value="Genomic_DNA"/>
</dbReference>
<dbReference type="CDD" id="cd00118">
    <property type="entry name" value="LysM"/>
    <property type="match status" value="1"/>
</dbReference>
<keyword evidence="5" id="KW-0378">Hydrolase</keyword>
<evidence type="ECO:0000256" key="3">
    <source>
        <dbReference type="ARBA" id="ARBA00022729"/>
    </source>
</evidence>
<evidence type="ECO:0000256" key="7">
    <source>
        <dbReference type="SAM" id="MobiDB-lite"/>
    </source>
</evidence>
<dbReference type="Proteomes" id="UP000286931">
    <property type="component" value="Unassembled WGS sequence"/>
</dbReference>
<sequence>MLSANARHRAARPANVRRFVAAVGIAGMGAVIPVAGAGAAHAQVPTTDQAPTGASAVLSATPTAAVESAPVQAETASPAAATAAEKARYLVQAGDTLSQLALTNKVAGGWQNLYQLNRDVLLSGPDLIEIGQSLRLTGSAPAQPEADAPAKPSIRVQPKTTVTGKTAPKPASKPSVDVAAKPAAKPATGGSKGNQAPTGGSSNTSSKAAQAVAFAKAQVGKPYVYGATGPNAYDCSGLVQAAYKAAGISLPRVTNDQFAADPHVSIANLQPGDLVFFYSGISHVGIYIGDGKMVHAANSRKPVEIASINTMPIAGATRPN</sequence>
<evidence type="ECO:0000313" key="10">
    <source>
        <dbReference type="EMBL" id="GCE00501.1"/>
    </source>
</evidence>
<feature type="domain" description="LysM" evidence="8">
    <location>
        <begin position="87"/>
        <end position="136"/>
    </location>
</feature>
<comment type="similarity">
    <text evidence="1">Belongs to the peptidase C40 family.</text>
</comment>
<dbReference type="Gene3D" id="3.90.1720.10">
    <property type="entry name" value="endopeptidase domain like (from Nostoc punctiforme)"/>
    <property type="match status" value="1"/>
</dbReference>
<accession>A0A401Z108</accession>
<dbReference type="PANTHER" id="PTHR47053">
    <property type="entry name" value="MUREIN DD-ENDOPEPTIDASE MEPH-RELATED"/>
    <property type="match status" value="1"/>
</dbReference>
<dbReference type="RefSeq" id="WP_246127211.1">
    <property type="nucleotide sequence ID" value="NZ_BIFH01000040.1"/>
</dbReference>
<keyword evidence="3" id="KW-0732">Signal</keyword>
<dbReference type="Gene3D" id="3.10.350.10">
    <property type="entry name" value="LysM domain"/>
    <property type="match status" value="1"/>
</dbReference>
<feature type="domain" description="NlpC/P60" evidence="9">
    <location>
        <begin position="205"/>
        <end position="320"/>
    </location>
</feature>
<dbReference type="InterPro" id="IPR036779">
    <property type="entry name" value="LysM_dom_sf"/>
</dbReference>
<dbReference type="PANTHER" id="PTHR47053:SF1">
    <property type="entry name" value="MUREIN DD-ENDOPEPTIDASE MEPH-RELATED"/>
    <property type="match status" value="1"/>
</dbReference>
<dbReference type="SMART" id="SM00257">
    <property type="entry name" value="LysM"/>
    <property type="match status" value="1"/>
</dbReference>
<gene>
    <name evidence="10" type="ORF">EHYA_08227</name>
</gene>
<dbReference type="Pfam" id="PF01476">
    <property type="entry name" value="LysM"/>
    <property type="match status" value="1"/>
</dbReference>
<dbReference type="PROSITE" id="PS51935">
    <property type="entry name" value="NLPC_P60"/>
    <property type="match status" value="1"/>
</dbReference>
<reference evidence="10 11" key="1">
    <citation type="submission" date="2018-12" db="EMBL/GenBank/DDBJ databases">
        <title>Draft genome sequence of Embleya hyalina NBRC 13850T.</title>
        <authorList>
            <person name="Komaki H."/>
            <person name="Hosoyama A."/>
            <person name="Kimura A."/>
            <person name="Ichikawa N."/>
            <person name="Tamura T."/>
        </authorList>
    </citation>
    <scope>NUCLEOTIDE SEQUENCE [LARGE SCALE GENOMIC DNA]</scope>
    <source>
        <strain evidence="10 11">NBRC 13850</strain>
    </source>
</reference>
<dbReference type="Pfam" id="PF00877">
    <property type="entry name" value="NLPC_P60"/>
    <property type="match status" value="1"/>
</dbReference>
<dbReference type="GO" id="GO:0006508">
    <property type="term" value="P:proteolysis"/>
    <property type="evidence" value="ECO:0007669"/>
    <property type="project" value="UniProtKB-KW"/>
</dbReference>
<dbReference type="InterPro" id="IPR051202">
    <property type="entry name" value="Peptidase_C40"/>
</dbReference>
<evidence type="ECO:0000256" key="5">
    <source>
        <dbReference type="ARBA" id="ARBA00022801"/>
    </source>
</evidence>
<evidence type="ECO:0000259" key="9">
    <source>
        <dbReference type="PROSITE" id="PS51935"/>
    </source>
</evidence>
<dbReference type="InterPro" id="IPR018392">
    <property type="entry name" value="LysM"/>
</dbReference>
<feature type="compositionally biased region" description="Polar residues" evidence="7">
    <location>
        <begin position="193"/>
        <end position="204"/>
    </location>
</feature>
<evidence type="ECO:0000259" key="8">
    <source>
        <dbReference type="PROSITE" id="PS51782"/>
    </source>
</evidence>
<organism evidence="10 11">
    <name type="scientific">Embleya hyalina</name>
    <dbReference type="NCBI Taxonomy" id="516124"/>
    <lineage>
        <taxon>Bacteria</taxon>
        <taxon>Bacillati</taxon>
        <taxon>Actinomycetota</taxon>
        <taxon>Actinomycetes</taxon>
        <taxon>Kitasatosporales</taxon>
        <taxon>Streptomycetaceae</taxon>
        <taxon>Embleya</taxon>
    </lineage>
</organism>
<evidence type="ECO:0000256" key="6">
    <source>
        <dbReference type="ARBA" id="ARBA00022807"/>
    </source>
</evidence>
<dbReference type="InterPro" id="IPR000064">
    <property type="entry name" value="NLP_P60_dom"/>
</dbReference>
<dbReference type="PROSITE" id="PS51782">
    <property type="entry name" value="LYSM"/>
    <property type="match status" value="1"/>
</dbReference>
<evidence type="ECO:0000313" key="11">
    <source>
        <dbReference type="Proteomes" id="UP000286931"/>
    </source>
</evidence>
<dbReference type="GO" id="GO:0008234">
    <property type="term" value="F:cysteine-type peptidase activity"/>
    <property type="evidence" value="ECO:0007669"/>
    <property type="project" value="UniProtKB-KW"/>
</dbReference>
<dbReference type="SUPFAM" id="SSF54001">
    <property type="entry name" value="Cysteine proteinases"/>
    <property type="match status" value="1"/>
</dbReference>
<dbReference type="AlphaFoldDB" id="A0A401Z108"/>
<keyword evidence="2" id="KW-0645">Protease</keyword>
<evidence type="ECO:0000256" key="1">
    <source>
        <dbReference type="ARBA" id="ARBA00007074"/>
    </source>
</evidence>
<feature type="region of interest" description="Disordered" evidence="7">
    <location>
        <begin position="139"/>
        <end position="205"/>
    </location>
</feature>
<keyword evidence="4" id="KW-0677">Repeat</keyword>
<name>A0A401Z108_9ACTN</name>
<dbReference type="InterPro" id="IPR038765">
    <property type="entry name" value="Papain-like_cys_pep_sf"/>
</dbReference>
<comment type="caution">
    <text evidence="10">The sequence shown here is derived from an EMBL/GenBank/DDBJ whole genome shotgun (WGS) entry which is preliminary data.</text>
</comment>
<proteinExistence type="inferred from homology"/>
<protein>
    <submittedName>
        <fullName evidence="10">Uncharacterized protein</fullName>
    </submittedName>
</protein>
<keyword evidence="6" id="KW-0788">Thiol protease</keyword>
<evidence type="ECO:0000256" key="2">
    <source>
        <dbReference type="ARBA" id="ARBA00022670"/>
    </source>
</evidence>
<keyword evidence="11" id="KW-1185">Reference proteome</keyword>